<organism evidence="2 3">
    <name type="scientific">Alteromonas gilva</name>
    <dbReference type="NCBI Taxonomy" id="2987522"/>
    <lineage>
        <taxon>Bacteria</taxon>
        <taxon>Pseudomonadati</taxon>
        <taxon>Pseudomonadota</taxon>
        <taxon>Gammaproteobacteria</taxon>
        <taxon>Alteromonadales</taxon>
        <taxon>Alteromonadaceae</taxon>
        <taxon>Alteromonas/Salinimonas group</taxon>
        <taxon>Alteromonas</taxon>
    </lineage>
</organism>
<comment type="caution">
    <text evidence="2">The sequence shown here is derived from an EMBL/GenBank/DDBJ whole genome shotgun (WGS) entry which is preliminary data.</text>
</comment>
<sequence>MFTFGLKKKDIACCLLCYNEAEYVFSKSIRNSLLSLALMLYAITFLAFVLFAPSFLYVFVAGIVASVFGVYTKLFMHVELRCRKCRNSLLNQA</sequence>
<feature type="transmembrane region" description="Helical" evidence="1">
    <location>
        <begin position="33"/>
        <end position="51"/>
    </location>
</feature>
<dbReference type="Proteomes" id="UP001218788">
    <property type="component" value="Unassembled WGS sequence"/>
</dbReference>
<evidence type="ECO:0000313" key="3">
    <source>
        <dbReference type="Proteomes" id="UP001218788"/>
    </source>
</evidence>
<dbReference type="EMBL" id="JAQQXP010000001">
    <property type="protein sequence ID" value="MDC8831383.1"/>
    <property type="molecule type" value="Genomic_DNA"/>
</dbReference>
<accession>A0ABT5L6J8</accession>
<keyword evidence="1" id="KW-0472">Membrane</keyword>
<keyword evidence="1" id="KW-1133">Transmembrane helix</keyword>
<gene>
    <name evidence="2" type="ORF">OIK42_11485</name>
</gene>
<protein>
    <submittedName>
        <fullName evidence="2">Uncharacterized protein</fullName>
    </submittedName>
</protein>
<dbReference type="RefSeq" id="WP_273640645.1">
    <property type="nucleotide sequence ID" value="NZ_JAQQXP010000001.1"/>
</dbReference>
<evidence type="ECO:0000313" key="2">
    <source>
        <dbReference type="EMBL" id="MDC8831383.1"/>
    </source>
</evidence>
<keyword evidence="1" id="KW-0812">Transmembrane</keyword>
<name>A0ABT5L6J8_9ALTE</name>
<keyword evidence="3" id="KW-1185">Reference proteome</keyword>
<reference evidence="2 3" key="1">
    <citation type="submission" date="2022-10" db="EMBL/GenBank/DDBJ databases">
        <title>Alteromonas sp. chi3 Genome sequencing.</title>
        <authorList>
            <person name="Park S."/>
        </authorList>
    </citation>
    <scope>NUCLEOTIDE SEQUENCE [LARGE SCALE GENOMIC DNA]</scope>
    <source>
        <strain evidence="3">chi3</strain>
    </source>
</reference>
<feature type="transmembrane region" description="Helical" evidence="1">
    <location>
        <begin position="57"/>
        <end position="76"/>
    </location>
</feature>
<evidence type="ECO:0000256" key="1">
    <source>
        <dbReference type="SAM" id="Phobius"/>
    </source>
</evidence>
<proteinExistence type="predicted"/>